<proteinExistence type="inferred from homology"/>
<dbReference type="OrthoDB" id="5325112at2759"/>
<dbReference type="PROSITE" id="PS50236">
    <property type="entry name" value="CHCR"/>
    <property type="match status" value="1"/>
</dbReference>
<dbReference type="GO" id="GO:0034058">
    <property type="term" value="P:endosomal vesicle fusion"/>
    <property type="evidence" value="ECO:0007669"/>
    <property type="project" value="TreeGrafter"/>
</dbReference>
<comment type="similarity">
    <text evidence="3">Belongs to the VAM6/VPS39 family.</text>
</comment>
<dbReference type="PANTHER" id="PTHR12894">
    <property type="entry name" value="CNH DOMAIN CONTAINING"/>
    <property type="match status" value="1"/>
</dbReference>
<evidence type="ECO:0000259" key="5">
    <source>
        <dbReference type="PROSITE" id="PS50219"/>
    </source>
</evidence>
<evidence type="ECO:0000313" key="7">
    <source>
        <dbReference type="Proteomes" id="UP000235965"/>
    </source>
</evidence>
<dbReference type="AlphaFoldDB" id="A0A2J7RAX2"/>
<evidence type="ECO:0000256" key="3">
    <source>
        <dbReference type="ARBA" id="ARBA00038201"/>
    </source>
</evidence>
<dbReference type="Pfam" id="PF10367">
    <property type="entry name" value="zf-Vps39_C"/>
    <property type="match status" value="1"/>
</dbReference>
<keyword evidence="7" id="KW-1185">Reference proteome</keyword>
<dbReference type="InParanoid" id="A0A2J7RAX2"/>
<dbReference type="PROSITE" id="PS50219">
    <property type="entry name" value="CNH"/>
    <property type="match status" value="1"/>
</dbReference>
<name>A0A2J7RAX2_9NEOP</name>
<dbReference type="EMBL" id="NEVH01006564">
    <property type="protein sequence ID" value="PNF37979.1"/>
    <property type="molecule type" value="Genomic_DNA"/>
</dbReference>
<protein>
    <submittedName>
        <fullName evidence="6">Vam6/Vps39-like protein</fullName>
    </submittedName>
</protein>
<evidence type="ECO:0000313" key="6">
    <source>
        <dbReference type="EMBL" id="PNF37979.1"/>
    </source>
</evidence>
<keyword evidence="2" id="KW-0472">Membrane</keyword>
<dbReference type="SMART" id="SM00036">
    <property type="entry name" value="CNH"/>
    <property type="match status" value="1"/>
</dbReference>
<dbReference type="InterPro" id="IPR019453">
    <property type="entry name" value="VPS39/TGFA1_Znf"/>
</dbReference>
<dbReference type="GO" id="GO:0005737">
    <property type="term" value="C:cytoplasm"/>
    <property type="evidence" value="ECO:0007669"/>
    <property type="project" value="TreeGrafter"/>
</dbReference>
<dbReference type="Pfam" id="PF10366">
    <property type="entry name" value="Vps39_1"/>
    <property type="match status" value="1"/>
</dbReference>
<dbReference type="PANTHER" id="PTHR12894:SF49">
    <property type="entry name" value="VAM6_VPS39-LIKE PROTEIN"/>
    <property type="match status" value="1"/>
</dbReference>
<organism evidence="6 7">
    <name type="scientific">Cryptotermes secundus</name>
    <dbReference type="NCBI Taxonomy" id="105785"/>
    <lineage>
        <taxon>Eukaryota</taxon>
        <taxon>Metazoa</taxon>
        <taxon>Ecdysozoa</taxon>
        <taxon>Arthropoda</taxon>
        <taxon>Hexapoda</taxon>
        <taxon>Insecta</taxon>
        <taxon>Pterygota</taxon>
        <taxon>Neoptera</taxon>
        <taxon>Polyneoptera</taxon>
        <taxon>Dictyoptera</taxon>
        <taxon>Blattodea</taxon>
        <taxon>Blattoidea</taxon>
        <taxon>Termitoidae</taxon>
        <taxon>Kalotermitidae</taxon>
        <taxon>Cryptotermitinae</taxon>
        <taxon>Cryptotermes</taxon>
    </lineage>
</organism>
<evidence type="ECO:0000256" key="2">
    <source>
        <dbReference type="ARBA" id="ARBA00023136"/>
    </source>
</evidence>
<dbReference type="InterPro" id="IPR019452">
    <property type="entry name" value="VPS39/TGF_beta_rcpt-assoc_1"/>
</dbReference>
<comment type="subcellular location">
    <subcellularLocation>
        <location evidence="1">Endomembrane system</location>
        <topology evidence="1">Peripheral membrane protein</topology>
    </subcellularLocation>
</comment>
<dbReference type="GO" id="GO:0006914">
    <property type="term" value="P:autophagy"/>
    <property type="evidence" value="ECO:0007669"/>
    <property type="project" value="TreeGrafter"/>
</dbReference>
<dbReference type="InterPro" id="IPR032914">
    <property type="entry name" value="Vam6/VPS39/TRAP1"/>
</dbReference>
<dbReference type="InterPro" id="IPR001180">
    <property type="entry name" value="CNH_dom"/>
</dbReference>
<dbReference type="GO" id="GO:0016020">
    <property type="term" value="C:membrane"/>
    <property type="evidence" value="ECO:0007669"/>
    <property type="project" value="TreeGrafter"/>
</dbReference>
<dbReference type="FunCoup" id="A0A2J7RAX2">
    <property type="interactions" value="2138"/>
</dbReference>
<dbReference type="Pfam" id="PF00780">
    <property type="entry name" value="CNH"/>
    <property type="match status" value="1"/>
</dbReference>
<dbReference type="GO" id="GO:0006886">
    <property type="term" value="P:intracellular protein transport"/>
    <property type="evidence" value="ECO:0007669"/>
    <property type="project" value="UniProtKB-UniRule"/>
</dbReference>
<accession>A0A2J7RAX2</accession>
<sequence>MHDAYELAQLLKLTVQIESIAAYDDNLLVGTRQGHLLMFSVACRYGDQKPEVQLLRYNKNFSKKPIQQMAVVPEYQLLISLSDNVICVHDMTVINFPTVTIIHRTRGATLFTLDTKKHTSLTGETSVLVRMCVAVKRKLQLFYWKNSGFLDLHEDLIVADVPRALAWCQETICVGFKGDYCLMQLSGEKHDLFPIGKHPEPIITKLSDNTFALGRDTQSIFMNTKGDPTQKYAVRWSEVPLAVGYDEPYLLALLTDCIEIRTVEPCLFIQSMTVPKPRLVVRCRQGLVYVASVDHVWRLQAVPLARQIHVLLEDKQFQLALKLTNISDESDEEKSKNIYQIQTLYAFDLFNNKQFHESMKEFLKLGTDPYEVIRLFPELLPQQSRGHQEPDQHPRLQDRDLESGLLALIEFLTEVRHKLMGDTKTNTENEQQNNINHKSTQQLLQIIDTTLLKCYLQTNDALVAPLLRLNHCHLGETEKTLKKHQKFSELIILYQTKGLHRKALELLQKQADQPDSSLHGYERTLHYLQHLGKDHINLMLDFAGWVLDANPEEGLKMFTEDIAEVEQLPRPKVLDYLLRTHKDQVIPYLEHIIHVWEDSNPIFHNALVHQYQERSQQLHAASPEEAQKIRNKLLHFLETSSHYTPETVLVHFPYDCLFEERAIVLGKLGRHEHALAIYMSILGDVPRAIQYCDKVYNQGSAGYDEVYVLLMKMLITPPDSSWLVMGAPSSTLSCPPTSDLETALALLEQHASKIHPMKALSVLPDKVPLGRIRQFLEVSLQNKLNERRRSQVLKGLIYAEHLQVQELRMIYESQSILMTEFNVCPVCKKRFGNQSAFARYPNGDIVHYSCQDRRS</sequence>
<dbReference type="STRING" id="105785.A0A2J7RAX2"/>
<feature type="domain" description="CNH" evidence="5">
    <location>
        <begin position="14"/>
        <end position="287"/>
    </location>
</feature>
<feature type="repeat" description="CHCR" evidence="4">
    <location>
        <begin position="561"/>
        <end position="719"/>
    </location>
</feature>
<gene>
    <name evidence="6" type="primary">Vps39</name>
    <name evidence="6" type="ORF">B7P43_G02367</name>
</gene>
<dbReference type="GO" id="GO:0012505">
    <property type="term" value="C:endomembrane system"/>
    <property type="evidence" value="ECO:0007669"/>
    <property type="project" value="UniProtKB-SubCell"/>
</dbReference>
<evidence type="ECO:0000256" key="1">
    <source>
        <dbReference type="ARBA" id="ARBA00004184"/>
    </source>
</evidence>
<dbReference type="InterPro" id="IPR000547">
    <property type="entry name" value="Clathrin_H-chain/VPS_repeat"/>
</dbReference>
<dbReference type="Proteomes" id="UP000235965">
    <property type="component" value="Unassembled WGS sequence"/>
</dbReference>
<reference evidence="6 7" key="1">
    <citation type="submission" date="2017-12" db="EMBL/GenBank/DDBJ databases">
        <title>Hemimetabolous genomes reveal molecular basis of termite eusociality.</title>
        <authorList>
            <person name="Harrison M.C."/>
            <person name="Jongepier E."/>
            <person name="Robertson H.M."/>
            <person name="Arning N."/>
            <person name="Bitard-Feildel T."/>
            <person name="Chao H."/>
            <person name="Childers C.P."/>
            <person name="Dinh H."/>
            <person name="Doddapaneni H."/>
            <person name="Dugan S."/>
            <person name="Gowin J."/>
            <person name="Greiner C."/>
            <person name="Han Y."/>
            <person name="Hu H."/>
            <person name="Hughes D.S.T."/>
            <person name="Huylmans A.-K."/>
            <person name="Kemena C."/>
            <person name="Kremer L.P.M."/>
            <person name="Lee S.L."/>
            <person name="Lopez-Ezquerra A."/>
            <person name="Mallet L."/>
            <person name="Monroy-Kuhn J.M."/>
            <person name="Moser A."/>
            <person name="Murali S.C."/>
            <person name="Muzny D.M."/>
            <person name="Otani S."/>
            <person name="Piulachs M.-D."/>
            <person name="Poelchau M."/>
            <person name="Qu J."/>
            <person name="Schaub F."/>
            <person name="Wada-Katsumata A."/>
            <person name="Worley K.C."/>
            <person name="Xie Q."/>
            <person name="Ylla G."/>
            <person name="Poulsen M."/>
            <person name="Gibbs R.A."/>
            <person name="Schal C."/>
            <person name="Richards S."/>
            <person name="Belles X."/>
            <person name="Korb J."/>
            <person name="Bornberg-Bauer E."/>
        </authorList>
    </citation>
    <scope>NUCLEOTIDE SEQUENCE [LARGE SCALE GENOMIC DNA]</scope>
    <source>
        <tissue evidence="6">Whole body</tissue>
    </source>
</reference>
<evidence type="ECO:0000256" key="4">
    <source>
        <dbReference type="PROSITE-ProRule" id="PRU01006"/>
    </source>
</evidence>
<comment type="caution">
    <text evidence="6">The sequence shown here is derived from an EMBL/GenBank/DDBJ whole genome shotgun (WGS) entry which is preliminary data.</text>
</comment>